<dbReference type="CDD" id="cd20271">
    <property type="entry name" value="Complex1_LYR_FMC1"/>
    <property type="match status" value="1"/>
</dbReference>
<name>A0A0L8HGZ9_OCTBM</name>
<dbReference type="PANTHER" id="PTHR31716:SF1">
    <property type="entry name" value="PROTEIN FMC1 HOMOLOG"/>
    <property type="match status" value="1"/>
</dbReference>
<dbReference type="AlphaFoldDB" id="A0A0L8HGZ9"/>
<protein>
    <recommendedName>
        <fullName evidence="2">Protein FMC1 homolog</fullName>
    </recommendedName>
</protein>
<evidence type="ECO:0000313" key="3">
    <source>
        <dbReference type="EMBL" id="KOF88517.1"/>
    </source>
</evidence>
<gene>
    <name evidence="3" type="ORF">OCBIM_22014757mg</name>
</gene>
<reference evidence="3" key="1">
    <citation type="submission" date="2015-07" db="EMBL/GenBank/DDBJ databases">
        <title>MeaNS - Measles Nucleotide Surveillance Program.</title>
        <authorList>
            <person name="Tran T."/>
            <person name="Druce J."/>
        </authorList>
    </citation>
    <scope>NUCLEOTIDE SEQUENCE</scope>
    <source>
        <strain evidence="3">UCB-OBI-ISO-001</strain>
        <tissue evidence="3">Gonad</tissue>
    </source>
</reference>
<dbReference type="OrthoDB" id="551431at2759"/>
<dbReference type="KEGG" id="obi:106870721"/>
<comment type="similarity">
    <text evidence="1">Belongs to the FMC1 family.</text>
</comment>
<dbReference type="PANTHER" id="PTHR31716">
    <property type="entry name" value="PROTEIN FMC1 HOMOLOG"/>
    <property type="match status" value="1"/>
</dbReference>
<dbReference type="InterPro" id="IPR037667">
    <property type="entry name" value="FMC1_homologue"/>
</dbReference>
<proteinExistence type="inferred from homology"/>
<dbReference type="STRING" id="37653.A0A0L8HGZ9"/>
<sequence>MAVNANSLPLLRGIIRELRHIYGKGLYQSPSYLYMKDQFHKSSVTSEKYCRSKTDLQYQAMTYLTFLESSRLLQEVTDMYKGAGERSVEASAELVGLKLPKNPVPET</sequence>
<evidence type="ECO:0000256" key="1">
    <source>
        <dbReference type="ARBA" id="ARBA00009058"/>
    </source>
</evidence>
<dbReference type="GO" id="GO:0005739">
    <property type="term" value="C:mitochondrion"/>
    <property type="evidence" value="ECO:0007669"/>
    <property type="project" value="TreeGrafter"/>
</dbReference>
<accession>A0A0L8HGZ9</accession>
<dbReference type="OMA" id="HHASLTY"/>
<dbReference type="Pfam" id="PF13233">
    <property type="entry name" value="Complex1_LYR_2"/>
    <property type="match status" value="1"/>
</dbReference>
<evidence type="ECO:0000256" key="2">
    <source>
        <dbReference type="ARBA" id="ARBA00013846"/>
    </source>
</evidence>
<organism evidence="3">
    <name type="scientific">Octopus bimaculoides</name>
    <name type="common">California two-spotted octopus</name>
    <dbReference type="NCBI Taxonomy" id="37653"/>
    <lineage>
        <taxon>Eukaryota</taxon>
        <taxon>Metazoa</taxon>
        <taxon>Spiralia</taxon>
        <taxon>Lophotrochozoa</taxon>
        <taxon>Mollusca</taxon>
        <taxon>Cephalopoda</taxon>
        <taxon>Coleoidea</taxon>
        <taxon>Octopodiformes</taxon>
        <taxon>Octopoda</taxon>
        <taxon>Incirrata</taxon>
        <taxon>Octopodidae</taxon>
        <taxon>Octopus</taxon>
    </lineage>
</organism>
<dbReference type="EMBL" id="KQ418175">
    <property type="protein sequence ID" value="KOF88517.1"/>
    <property type="molecule type" value="Genomic_DNA"/>
</dbReference>